<evidence type="ECO:0000313" key="1">
    <source>
        <dbReference type="EMBL" id="MCM1985289.1"/>
    </source>
</evidence>
<reference evidence="1 2" key="1">
    <citation type="journal article" date="2015" name="Genome Announc.">
        <title>Draft Genome Sequence of Filamentous Marine Cyanobacterium Lyngbya confervoides Strain BDU141951.</title>
        <authorList>
            <person name="Chandrababunaidu M.M."/>
            <person name="Sen D."/>
            <person name="Tripathy S."/>
        </authorList>
    </citation>
    <scope>NUCLEOTIDE SEQUENCE [LARGE SCALE GENOMIC DNA]</scope>
    <source>
        <strain evidence="1 2">BDU141951</strain>
    </source>
</reference>
<dbReference type="Proteomes" id="UP000031561">
    <property type="component" value="Unassembled WGS sequence"/>
</dbReference>
<dbReference type="RefSeq" id="WP_166278130.1">
    <property type="nucleotide sequence ID" value="NZ_JTHE03000121.1"/>
</dbReference>
<gene>
    <name evidence="1" type="ORF">QQ91_0020960</name>
</gene>
<comment type="caution">
    <text evidence="1">The sequence shown here is derived from an EMBL/GenBank/DDBJ whole genome shotgun (WGS) entry which is preliminary data.</text>
</comment>
<dbReference type="EMBL" id="JTHE03000121">
    <property type="protein sequence ID" value="MCM1985289.1"/>
    <property type="molecule type" value="Genomic_DNA"/>
</dbReference>
<dbReference type="AlphaFoldDB" id="A0ABD4T9Z3"/>
<accession>A0ABD4T9Z3</accession>
<sequence>MRPILSLANPRSFWVVITALGLSLGGLSSTAVAGEEQIDTPRTLASPTSMLLAQEPALPEEVATDLVNQLSDQLATKLNSSSCADFNTLLDNAQADSANPNRDTDSIESQVLNDVKANPKLRAIVITKLGEPLLGKILDCNLIPLGALTD</sequence>
<proteinExistence type="predicted"/>
<evidence type="ECO:0000313" key="2">
    <source>
        <dbReference type="Proteomes" id="UP000031561"/>
    </source>
</evidence>
<keyword evidence="2" id="KW-1185">Reference proteome</keyword>
<organism evidence="1 2">
    <name type="scientific">Lyngbya confervoides BDU141951</name>
    <dbReference type="NCBI Taxonomy" id="1574623"/>
    <lineage>
        <taxon>Bacteria</taxon>
        <taxon>Bacillati</taxon>
        <taxon>Cyanobacteriota</taxon>
        <taxon>Cyanophyceae</taxon>
        <taxon>Oscillatoriophycideae</taxon>
        <taxon>Oscillatoriales</taxon>
        <taxon>Microcoleaceae</taxon>
        <taxon>Lyngbya</taxon>
    </lineage>
</organism>
<name>A0ABD4T9Z3_9CYAN</name>
<protein>
    <submittedName>
        <fullName evidence="1">Uncharacterized protein</fullName>
    </submittedName>
</protein>